<dbReference type="GO" id="GO:0006508">
    <property type="term" value="P:proteolysis"/>
    <property type="evidence" value="ECO:0007669"/>
    <property type="project" value="InterPro"/>
</dbReference>
<reference evidence="3 4" key="1">
    <citation type="submission" date="2024-01" db="EMBL/GenBank/DDBJ databases">
        <title>The complete chloroplast genome sequence of Lithospermum erythrorhizon: insights into the phylogenetic relationship among Boraginaceae species and the maternal lineages of purple gromwells.</title>
        <authorList>
            <person name="Okada T."/>
            <person name="Watanabe K."/>
        </authorList>
    </citation>
    <scope>NUCLEOTIDE SEQUENCE [LARGE SCALE GENOMIC DNA]</scope>
</reference>
<comment type="caution">
    <text evidence="3">The sequence shown here is derived from an EMBL/GenBank/DDBJ whole genome shotgun (WGS) entry which is preliminary data.</text>
</comment>
<dbReference type="SUPFAM" id="SSF54001">
    <property type="entry name" value="Cysteine proteinases"/>
    <property type="match status" value="1"/>
</dbReference>
<dbReference type="Pfam" id="PF00112">
    <property type="entry name" value="Peptidase_C1"/>
    <property type="match status" value="1"/>
</dbReference>
<gene>
    <name evidence="3" type="ORF">LIER_40292</name>
</gene>
<protein>
    <recommendedName>
        <fullName evidence="2">Peptidase C1A papain C-terminal domain-containing protein</fullName>
    </recommendedName>
</protein>
<dbReference type="InterPro" id="IPR013128">
    <property type="entry name" value="Peptidase_C1A"/>
</dbReference>
<dbReference type="PROSITE" id="PS00639">
    <property type="entry name" value="THIOL_PROTEASE_HIS"/>
    <property type="match status" value="1"/>
</dbReference>
<sequence>MKREITCYRYLRPTSDQWNLGVCWAMVIARLLSAVYSKQLSNGSPVELSPQHMVDCFYPIIKDYLNEDDVGSQGDYPLSTSFALILATYIKGIFLESEYEYEAVRGECRQNVEGVRVAPTEEQIYHFEDTEDDLILIKSTLDKGIPIAANIDPCDSFHEYKNGIFTVGPDEEKGKGSGHSVLIVGYGQDGVVPYYWIQNSWGEEWGIEGFGKVQRSLLTHLVTTFNVTARLKTD</sequence>
<comment type="similarity">
    <text evidence="1">Belongs to the peptidase C1 family.</text>
</comment>
<dbReference type="SMART" id="SM00645">
    <property type="entry name" value="Pept_C1"/>
    <property type="match status" value="1"/>
</dbReference>
<dbReference type="InterPro" id="IPR025660">
    <property type="entry name" value="Pept_his_AS"/>
</dbReference>
<dbReference type="InterPro" id="IPR000668">
    <property type="entry name" value="Peptidase_C1A_C"/>
</dbReference>
<dbReference type="InterPro" id="IPR038765">
    <property type="entry name" value="Papain-like_cys_pep_sf"/>
</dbReference>
<dbReference type="PANTHER" id="PTHR12411">
    <property type="entry name" value="CYSTEINE PROTEASE FAMILY C1-RELATED"/>
    <property type="match status" value="1"/>
</dbReference>
<evidence type="ECO:0000256" key="1">
    <source>
        <dbReference type="ARBA" id="ARBA00008455"/>
    </source>
</evidence>
<evidence type="ECO:0000313" key="3">
    <source>
        <dbReference type="EMBL" id="GAA0166992.1"/>
    </source>
</evidence>
<evidence type="ECO:0000259" key="2">
    <source>
        <dbReference type="SMART" id="SM00645"/>
    </source>
</evidence>
<accession>A0AAV3QY14</accession>
<dbReference type="GO" id="GO:0008234">
    <property type="term" value="F:cysteine-type peptidase activity"/>
    <property type="evidence" value="ECO:0007669"/>
    <property type="project" value="InterPro"/>
</dbReference>
<evidence type="ECO:0000313" key="4">
    <source>
        <dbReference type="Proteomes" id="UP001454036"/>
    </source>
</evidence>
<dbReference type="Proteomes" id="UP001454036">
    <property type="component" value="Unassembled WGS sequence"/>
</dbReference>
<dbReference type="AlphaFoldDB" id="A0AAV3QY14"/>
<organism evidence="3 4">
    <name type="scientific">Lithospermum erythrorhizon</name>
    <name type="common">Purple gromwell</name>
    <name type="synonym">Lithospermum officinale var. erythrorhizon</name>
    <dbReference type="NCBI Taxonomy" id="34254"/>
    <lineage>
        <taxon>Eukaryota</taxon>
        <taxon>Viridiplantae</taxon>
        <taxon>Streptophyta</taxon>
        <taxon>Embryophyta</taxon>
        <taxon>Tracheophyta</taxon>
        <taxon>Spermatophyta</taxon>
        <taxon>Magnoliopsida</taxon>
        <taxon>eudicotyledons</taxon>
        <taxon>Gunneridae</taxon>
        <taxon>Pentapetalae</taxon>
        <taxon>asterids</taxon>
        <taxon>lamiids</taxon>
        <taxon>Boraginales</taxon>
        <taxon>Boraginaceae</taxon>
        <taxon>Boraginoideae</taxon>
        <taxon>Lithospermeae</taxon>
        <taxon>Lithospermum</taxon>
    </lineage>
</organism>
<proteinExistence type="inferred from homology"/>
<name>A0AAV3QY14_LITER</name>
<feature type="domain" description="Peptidase C1A papain C-terminal" evidence="2">
    <location>
        <begin position="5"/>
        <end position="225"/>
    </location>
</feature>
<keyword evidence="4" id="KW-1185">Reference proteome</keyword>
<dbReference type="Gene3D" id="3.90.70.10">
    <property type="entry name" value="Cysteine proteinases"/>
    <property type="match status" value="1"/>
</dbReference>
<dbReference type="EMBL" id="BAABME010022956">
    <property type="protein sequence ID" value="GAA0166992.1"/>
    <property type="molecule type" value="Genomic_DNA"/>
</dbReference>